<keyword evidence="6" id="KW-0862">Zinc</keyword>
<dbReference type="eggNOG" id="KOG3056">
    <property type="taxonomic scope" value="Eukaryota"/>
</dbReference>
<keyword evidence="7" id="KW-0539">Nucleus</keyword>
<evidence type="ECO:0000259" key="8">
    <source>
        <dbReference type="Pfam" id="PF09329"/>
    </source>
</evidence>
<dbReference type="Proteomes" id="UP000001876">
    <property type="component" value="Unassembled WGS sequence"/>
</dbReference>
<gene>
    <name evidence="10" type="ORF">MICPUCDRAFT_19123</name>
</gene>
<feature type="domain" description="MCM10 OB-fold" evidence="9">
    <location>
        <begin position="3"/>
        <end position="100"/>
    </location>
</feature>
<dbReference type="Gene3D" id="2.40.50.140">
    <property type="entry name" value="Nucleic acid-binding proteins"/>
    <property type="match status" value="1"/>
</dbReference>
<dbReference type="GO" id="GO:0003688">
    <property type="term" value="F:DNA replication origin binding"/>
    <property type="evidence" value="ECO:0007669"/>
    <property type="project" value="TreeGrafter"/>
</dbReference>
<protein>
    <submittedName>
        <fullName evidence="10">Predicted protein</fullName>
    </submittedName>
</protein>
<sequence length="186" mass="20429">MVLEDIFSDLRFFRLGDLRHDVDTRWATMGVLLEKQTRAGSNGNTYSVWKLGDLGPNDVTVTAFLFGQAHLDNHREMEGTIWAIVDGKLRADEKSSQSVVLRGGLGKPKPAFTVAVDEPRSLMKLGTSPDYARCKGVRRDGKPCTMHVNASTCEYCVFHATAALKSLSTQRMALGPGRAPKFTRGG</sequence>
<comment type="similarity">
    <text evidence="2">Belongs to the MCM10 family.</text>
</comment>
<keyword evidence="11" id="KW-1185">Reference proteome</keyword>
<evidence type="ECO:0000256" key="4">
    <source>
        <dbReference type="ARBA" id="ARBA00022723"/>
    </source>
</evidence>
<dbReference type="InterPro" id="IPR015408">
    <property type="entry name" value="Znf_Mcm10/DnaG"/>
</dbReference>
<accession>C1MY62</accession>
<evidence type="ECO:0000313" key="11">
    <source>
        <dbReference type="Proteomes" id="UP000001876"/>
    </source>
</evidence>
<dbReference type="AlphaFoldDB" id="C1MY62"/>
<dbReference type="InterPro" id="IPR055065">
    <property type="entry name" value="OB_MCM10"/>
</dbReference>
<dbReference type="InterPro" id="IPR012340">
    <property type="entry name" value="NA-bd_OB-fold"/>
</dbReference>
<evidence type="ECO:0000256" key="1">
    <source>
        <dbReference type="ARBA" id="ARBA00004123"/>
    </source>
</evidence>
<proteinExistence type="inferred from homology"/>
<dbReference type="PANTHER" id="PTHR13454">
    <property type="entry name" value="PROTEIN MCM10 HOMOLOG"/>
    <property type="match status" value="1"/>
</dbReference>
<evidence type="ECO:0000256" key="2">
    <source>
        <dbReference type="ARBA" id="ARBA00009679"/>
    </source>
</evidence>
<comment type="subcellular location">
    <subcellularLocation>
        <location evidence="1">Nucleus</location>
    </subcellularLocation>
</comment>
<feature type="domain" description="Zinc finger Mcm10/DnaG-type" evidence="8">
    <location>
        <begin position="126"/>
        <end position="171"/>
    </location>
</feature>
<dbReference type="STRING" id="564608.C1MY62"/>
<dbReference type="GO" id="GO:0003697">
    <property type="term" value="F:single-stranded DNA binding"/>
    <property type="evidence" value="ECO:0007669"/>
    <property type="project" value="InterPro"/>
</dbReference>
<dbReference type="GO" id="GO:0008270">
    <property type="term" value="F:zinc ion binding"/>
    <property type="evidence" value="ECO:0007669"/>
    <property type="project" value="UniProtKB-KW"/>
</dbReference>
<name>C1MY62_MICPC</name>
<keyword evidence="3" id="KW-0235">DNA replication</keyword>
<dbReference type="KEGG" id="mpp:MICPUCDRAFT_19123"/>
<reference evidence="10 11" key="1">
    <citation type="journal article" date="2009" name="Science">
        <title>Green evolution and dynamic adaptations revealed by genomes of the marine picoeukaryotes Micromonas.</title>
        <authorList>
            <person name="Worden A.Z."/>
            <person name="Lee J.H."/>
            <person name="Mock T."/>
            <person name="Rouze P."/>
            <person name="Simmons M.P."/>
            <person name="Aerts A.L."/>
            <person name="Allen A.E."/>
            <person name="Cuvelier M.L."/>
            <person name="Derelle E."/>
            <person name="Everett M.V."/>
            <person name="Foulon E."/>
            <person name="Grimwood J."/>
            <person name="Gundlach H."/>
            <person name="Henrissat B."/>
            <person name="Napoli C."/>
            <person name="McDonald S.M."/>
            <person name="Parker M.S."/>
            <person name="Rombauts S."/>
            <person name="Salamov A."/>
            <person name="Von Dassow P."/>
            <person name="Badger J.H."/>
            <person name="Coutinho P.M."/>
            <person name="Demir E."/>
            <person name="Dubchak I."/>
            <person name="Gentemann C."/>
            <person name="Eikrem W."/>
            <person name="Gready J.E."/>
            <person name="John U."/>
            <person name="Lanier W."/>
            <person name="Lindquist E.A."/>
            <person name="Lucas S."/>
            <person name="Mayer K.F."/>
            <person name="Moreau H."/>
            <person name="Not F."/>
            <person name="Otillar R."/>
            <person name="Panaud O."/>
            <person name="Pangilinan J."/>
            <person name="Paulsen I."/>
            <person name="Piegu B."/>
            <person name="Poliakov A."/>
            <person name="Robbens S."/>
            <person name="Schmutz J."/>
            <person name="Toulza E."/>
            <person name="Wyss T."/>
            <person name="Zelensky A."/>
            <person name="Zhou K."/>
            <person name="Armbrust E.V."/>
            <person name="Bhattacharya D."/>
            <person name="Goodenough U.W."/>
            <person name="Van de Peer Y."/>
            <person name="Grigoriev I.V."/>
        </authorList>
    </citation>
    <scope>NUCLEOTIDE SEQUENCE [LARGE SCALE GENOMIC DNA]</scope>
    <source>
        <strain evidence="10 11">CCMP1545</strain>
    </source>
</reference>
<evidence type="ECO:0000256" key="6">
    <source>
        <dbReference type="ARBA" id="ARBA00022833"/>
    </source>
</evidence>
<evidence type="ECO:0000256" key="7">
    <source>
        <dbReference type="ARBA" id="ARBA00023242"/>
    </source>
</evidence>
<evidence type="ECO:0000259" key="9">
    <source>
        <dbReference type="Pfam" id="PF22379"/>
    </source>
</evidence>
<dbReference type="GO" id="GO:0006270">
    <property type="term" value="P:DNA replication initiation"/>
    <property type="evidence" value="ECO:0007669"/>
    <property type="project" value="InterPro"/>
</dbReference>
<dbReference type="EMBL" id="GG663742">
    <property type="protein sequence ID" value="EEH55282.1"/>
    <property type="molecule type" value="Genomic_DNA"/>
</dbReference>
<dbReference type="GeneID" id="9686252"/>
<dbReference type="RefSeq" id="XP_003060513.1">
    <property type="nucleotide sequence ID" value="XM_003060467.1"/>
</dbReference>
<keyword evidence="5" id="KW-0863">Zinc-finger</keyword>
<organism evidence="11">
    <name type="scientific">Micromonas pusilla (strain CCMP1545)</name>
    <name type="common">Picoplanktonic green alga</name>
    <dbReference type="NCBI Taxonomy" id="564608"/>
    <lineage>
        <taxon>Eukaryota</taxon>
        <taxon>Viridiplantae</taxon>
        <taxon>Chlorophyta</taxon>
        <taxon>Mamiellophyceae</taxon>
        <taxon>Mamiellales</taxon>
        <taxon>Mamiellaceae</taxon>
        <taxon>Micromonas</taxon>
    </lineage>
</organism>
<dbReference type="PANTHER" id="PTHR13454:SF11">
    <property type="entry name" value="PROTEIN MCM10 HOMOLOG"/>
    <property type="match status" value="1"/>
</dbReference>
<evidence type="ECO:0000256" key="5">
    <source>
        <dbReference type="ARBA" id="ARBA00022771"/>
    </source>
</evidence>
<evidence type="ECO:0000313" key="10">
    <source>
        <dbReference type="EMBL" id="EEH55282.1"/>
    </source>
</evidence>
<dbReference type="Pfam" id="PF22379">
    <property type="entry name" value="OB_MCM10"/>
    <property type="match status" value="1"/>
</dbReference>
<dbReference type="Pfam" id="PF09329">
    <property type="entry name" value="zf-primase"/>
    <property type="match status" value="1"/>
</dbReference>
<evidence type="ECO:0000256" key="3">
    <source>
        <dbReference type="ARBA" id="ARBA00022705"/>
    </source>
</evidence>
<feature type="non-terminal residue" evidence="10">
    <location>
        <position position="186"/>
    </location>
</feature>
<dbReference type="OrthoDB" id="498800at2759"/>
<keyword evidence="4" id="KW-0479">Metal-binding</keyword>
<dbReference type="InterPro" id="IPR040184">
    <property type="entry name" value="Mcm10"/>
</dbReference>
<dbReference type="GO" id="GO:0043596">
    <property type="term" value="C:nuclear replication fork"/>
    <property type="evidence" value="ECO:0007669"/>
    <property type="project" value="TreeGrafter"/>
</dbReference>